<proteinExistence type="predicted"/>
<name>A0A363NVF0_9SPHI</name>
<accession>A0A363NVF0</accession>
<evidence type="ECO:0000313" key="2">
    <source>
        <dbReference type="Proteomes" id="UP000250831"/>
    </source>
</evidence>
<organism evidence="1 2">
    <name type="scientific">Sphingobacterium athyrii</name>
    <dbReference type="NCBI Taxonomy" id="2152717"/>
    <lineage>
        <taxon>Bacteria</taxon>
        <taxon>Pseudomonadati</taxon>
        <taxon>Bacteroidota</taxon>
        <taxon>Sphingobacteriia</taxon>
        <taxon>Sphingobacteriales</taxon>
        <taxon>Sphingobacteriaceae</taxon>
        <taxon>Sphingobacterium</taxon>
    </lineage>
</organism>
<dbReference type="Proteomes" id="UP000250831">
    <property type="component" value="Unassembled WGS sequence"/>
</dbReference>
<protein>
    <submittedName>
        <fullName evidence="1">Uncharacterized protein</fullName>
    </submittedName>
</protein>
<dbReference type="OrthoDB" id="732094at2"/>
<dbReference type="EMBL" id="QCXX01000002">
    <property type="protein sequence ID" value="PUV24703.1"/>
    <property type="molecule type" value="Genomic_DNA"/>
</dbReference>
<comment type="caution">
    <text evidence="1">The sequence shown here is derived from an EMBL/GenBank/DDBJ whole genome shotgun (WGS) entry which is preliminary data.</text>
</comment>
<dbReference type="RefSeq" id="WP_108633038.1">
    <property type="nucleotide sequence ID" value="NZ_QCXX01000002.1"/>
</dbReference>
<reference evidence="1 2" key="1">
    <citation type="submission" date="2018-04" db="EMBL/GenBank/DDBJ databases">
        <title>Sphingobacterium sp. M46 Genome.</title>
        <authorList>
            <person name="Cheng J."/>
            <person name="Li Y."/>
        </authorList>
    </citation>
    <scope>NUCLEOTIDE SEQUENCE [LARGE SCALE GENOMIC DNA]</scope>
    <source>
        <strain evidence="1 2">M46</strain>
    </source>
</reference>
<sequence length="502" mass="59097">MDSIAELIGILNNEDIKEFKGFLKKKNKRNDVKNIRLFEILETDDINRLKKLYGSSKNKDAYHALRKRLHDSLLFFISNKTFERDNSEAHEALRLLIVGRFLLENHLIKPGFKCLQRAEHKALLLEQFSLLNEILQVRLQYAYLESHPELELLVDRFRVNQHKMQQEAKFQIAYAILRVELQDIHLKGKIVDLNKLVLDTIGKYDISLHELLSFKSLYQLLFIANEYAMIHQNYALVRSFLKTSDEFITRQKVNSVHHSFYYLHILYYLANFNLRNKLFDESLTYLEQLIAGCPPGTVLRAQFHLRYYLLKALNYHYMGEGVQALAILRLGIQQSTLKSNEADLADLQLCLVMFLTQFQDKLALTELRKMIRTDAWYEKKMGMLWTIRKSLLEILIHIQFGDIDLAVSRMKSFKRRYRRYLETVREGRVVHFLRLVEKYLQNPAMVKNKTFIAAIDSMAQDNENQDLFVLGFIAWLKSLITSESPYQALLHLVGTLKLKKDQ</sequence>
<keyword evidence="2" id="KW-1185">Reference proteome</keyword>
<dbReference type="AlphaFoldDB" id="A0A363NVF0"/>
<evidence type="ECO:0000313" key="1">
    <source>
        <dbReference type="EMBL" id="PUV24703.1"/>
    </source>
</evidence>
<gene>
    <name evidence="1" type="ORF">DCO56_06915</name>
</gene>